<comment type="pathway">
    <text evidence="3">Cofactor biosynthesis; adenosylcobalamin biosynthesis.</text>
</comment>
<keyword evidence="5" id="KW-0169">Cobalamin biosynthesis</keyword>
<dbReference type="Proteomes" id="UP000036202">
    <property type="component" value="Chromosome"/>
</dbReference>
<evidence type="ECO:0000256" key="6">
    <source>
        <dbReference type="ARBA" id="ARBA00022898"/>
    </source>
</evidence>
<protein>
    <recommendedName>
        <fullName evidence="4">threonine-phosphate decarboxylase</fullName>
        <ecNumber evidence="4">4.1.1.81</ecNumber>
    </recommendedName>
    <alternativeName>
        <fullName evidence="8">L-threonine-O-3-phosphate decarboxylase</fullName>
    </alternativeName>
</protein>
<comment type="catalytic activity">
    <reaction evidence="9">
        <text>O-phospho-L-threonine + H(+) = (R)-1-aminopropan-2-yl phosphate + CO2</text>
        <dbReference type="Rhea" id="RHEA:11492"/>
        <dbReference type="ChEBI" id="CHEBI:15378"/>
        <dbReference type="ChEBI" id="CHEBI:16526"/>
        <dbReference type="ChEBI" id="CHEBI:58563"/>
        <dbReference type="ChEBI" id="CHEBI:58675"/>
        <dbReference type="EC" id="4.1.1.81"/>
    </reaction>
</comment>
<evidence type="ECO:0000256" key="3">
    <source>
        <dbReference type="ARBA" id="ARBA00004953"/>
    </source>
</evidence>
<accession>A0A0H4KL73</accession>
<evidence type="ECO:0000256" key="9">
    <source>
        <dbReference type="ARBA" id="ARBA00048531"/>
    </source>
</evidence>
<dbReference type="RefSeq" id="WP_046217719.1">
    <property type="nucleotide sequence ID" value="NZ_CP011974.1"/>
</dbReference>
<evidence type="ECO:0000256" key="1">
    <source>
        <dbReference type="ARBA" id="ARBA00001933"/>
    </source>
</evidence>
<dbReference type="EC" id="4.1.1.81" evidence="4"/>
<evidence type="ECO:0000313" key="11">
    <source>
        <dbReference type="EMBL" id="AKO93611.1"/>
    </source>
</evidence>
<dbReference type="Pfam" id="PF00155">
    <property type="entry name" value="Aminotran_1_2"/>
    <property type="match status" value="1"/>
</dbReference>
<dbReference type="EMBL" id="CP011974">
    <property type="protein sequence ID" value="AKO93611.1"/>
    <property type="molecule type" value="Genomic_DNA"/>
</dbReference>
<dbReference type="InterPro" id="IPR015424">
    <property type="entry name" value="PyrdxlP-dep_Trfase"/>
</dbReference>
<sequence>MLPSHGANPKNFLKALNVQDRELYYDFSVNVNPLGIPSSLYEGIEERNQSMFSYPEQHAETLASYIALGEKTSSENILCTNGAAEAFFLIASLFANKKASILQPTFVEYERACLAYGCTIRHLSLEEERDWQWNIETVLNEIEKVDILFVCHPNNPTGMMYPEKEWELVLEKAKESRTTVVIDEAFADFTGESYSFVSYVQKGYPVIIVRSLTKMYHIPGVRLGYIISNKETVKALQEKQPPWSVNGMAQYIGEKLINEHEFVAETVQYVKTEREFIFHRLKDLGFSFTPSYTNYYLCKVPEELEGRTFLSYLAQEGIVARHTENFRLLEGRYIRLAVRTREENEHLLHVLGKAKKQCSFF</sequence>
<evidence type="ECO:0000256" key="5">
    <source>
        <dbReference type="ARBA" id="ARBA00022573"/>
    </source>
</evidence>
<dbReference type="Gene3D" id="3.90.1150.10">
    <property type="entry name" value="Aspartate Aminotransferase, domain 1"/>
    <property type="match status" value="1"/>
</dbReference>
<gene>
    <name evidence="11" type="ORF">BEH_16940</name>
</gene>
<dbReference type="SUPFAM" id="SSF53383">
    <property type="entry name" value="PLP-dependent transferases"/>
    <property type="match status" value="1"/>
</dbReference>
<evidence type="ECO:0000313" key="12">
    <source>
        <dbReference type="Proteomes" id="UP000036202"/>
    </source>
</evidence>
<keyword evidence="6" id="KW-0663">Pyridoxal phosphate</keyword>
<dbReference type="AlphaFoldDB" id="A0A0H4KL73"/>
<dbReference type="InterPro" id="IPR015422">
    <property type="entry name" value="PyrdxlP-dep_Trfase_small"/>
</dbReference>
<feature type="domain" description="Aminotransferase class I/classII large" evidence="10">
    <location>
        <begin position="26"/>
        <end position="351"/>
    </location>
</feature>
<dbReference type="InterPro" id="IPR004839">
    <property type="entry name" value="Aminotransferase_I/II_large"/>
</dbReference>
<evidence type="ECO:0000259" key="10">
    <source>
        <dbReference type="Pfam" id="PF00155"/>
    </source>
</evidence>
<keyword evidence="7" id="KW-0456">Lyase</keyword>
<dbReference type="PATRIC" id="fig|135735.6.peg.3601"/>
<dbReference type="PANTHER" id="PTHR42885:SF1">
    <property type="entry name" value="THREONINE-PHOSPHATE DECARBOXYLASE"/>
    <property type="match status" value="1"/>
</dbReference>
<dbReference type="GO" id="GO:0048472">
    <property type="term" value="F:threonine-phosphate decarboxylase activity"/>
    <property type="evidence" value="ECO:0007669"/>
    <property type="project" value="UniProtKB-EC"/>
</dbReference>
<keyword evidence="12" id="KW-1185">Reference proteome</keyword>
<evidence type="ECO:0000256" key="7">
    <source>
        <dbReference type="ARBA" id="ARBA00023239"/>
    </source>
</evidence>
<dbReference type="Gene3D" id="3.40.640.10">
    <property type="entry name" value="Type I PLP-dependent aspartate aminotransferase-like (Major domain)"/>
    <property type="match status" value="1"/>
</dbReference>
<organism evidence="11 12">
    <name type="scientific">Priestia filamentosa</name>
    <dbReference type="NCBI Taxonomy" id="1402861"/>
    <lineage>
        <taxon>Bacteria</taxon>
        <taxon>Bacillati</taxon>
        <taxon>Bacillota</taxon>
        <taxon>Bacilli</taxon>
        <taxon>Bacillales</taxon>
        <taxon>Bacillaceae</taxon>
        <taxon>Priestia</taxon>
    </lineage>
</organism>
<dbReference type="CDD" id="cd00609">
    <property type="entry name" value="AAT_like"/>
    <property type="match status" value="1"/>
</dbReference>
<dbReference type="InterPro" id="IPR005860">
    <property type="entry name" value="CobD"/>
</dbReference>
<proteinExistence type="predicted"/>
<dbReference type="NCBIfam" id="TIGR01140">
    <property type="entry name" value="L_thr_O3P_dcar"/>
    <property type="match status" value="1"/>
</dbReference>
<dbReference type="UniPathway" id="UPA00148"/>
<comment type="cofactor">
    <cofactor evidence="1">
        <name>pyridoxal 5'-phosphate</name>
        <dbReference type="ChEBI" id="CHEBI:597326"/>
    </cofactor>
</comment>
<name>A0A0H4KL73_9BACI</name>
<evidence type="ECO:0000256" key="2">
    <source>
        <dbReference type="ARBA" id="ARBA00003444"/>
    </source>
</evidence>
<dbReference type="KEGG" id="beo:BEH_16940"/>
<comment type="function">
    <text evidence="2">Decarboxylates L-threonine-O-3-phosphate to yield (R)-1-amino-2-propanol O-2-phosphate, the precursor for the linkage between the nucleotide loop and the corrin ring in cobalamin.</text>
</comment>
<evidence type="ECO:0000256" key="8">
    <source>
        <dbReference type="ARBA" id="ARBA00029996"/>
    </source>
</evidence>
<dbReference type="PANTHER" id="PTHR42885">
    <property type="entry name" value="HISTIDINOL-PHOSPHATE AMINOTRANSFERASE-RELATED"/>
    <property type="match status" value="1"/>
</dbReference>
<reference evidence="12" key="2">
    <citation type="submission" date="2015-06" db="EMBL/GenBank/DDBJ databases">
        <title>Genome Sequence of Bacillus endophyticus and Analysis of its Companion Mechanism in the Ketogulonigenium vulgare-Bacillus strain Consortium.</title>
        <authorList>
            <person name="Jia N."/>
            <person name="Du J."/>
            <person name="Ding M.-Z."/>
            <person name="Gao F."/>
            <person name="Yuan Y.-J."/>
        </authorList>
    </citation>
    <scope>NUCLEOTIDE SEQUENCE [LARGE SCALE GENOMIC DNA]</scope>
    <source>
        <strain evidence="12">Hbe603</strain>
    </source>
</reference>
<dbReference type="GO" id="GO:0009236">
    <property type="term" value="P:cobalamin biosynthetic process"/>
    <property type="evidence" value="ECO:0007669"/>
    <property type="project" value="UniProtKB-UniPathway"/>
</dbReference>
<evidence type="ECO:0000256" key="4">
    <source>
        <dbReference type="ARBA" id="ARBA00012285"/>
    </source>
</evidence>
<reference evidence="11 12" key="1">
    <citation type="journal article" date="2015" name="PLoS ONE">
        <title>Genome Sequence of Bacillus endophyticus and Analysis of Its Companion Mechanism in the Ketogulonigenium vulgare-Bacillus Strain Consortium.</title>
        <authorList>
            <person name="Jia N."/>
            <person name="Du J."/>
            <person name="Ding M.Z."/>
            <person name="Gao F."/>
            <person name="Yuan Y.J."/>
        </authorList>
    </citation>
    <scope>NUCLEOTIDE SEQUENCE [LARGE SCALE GENOMIC DNA]</scope>
    <source>
        <strain evidence="11 12">Hbe603</strain>
    </source>
</reference>
<dbReference type="InterPro" id="IPR015421">
    <property type="entry name" value="PyrdxlP-dep_Trfase_major"/>
</dbReference>
<dbReference type="GO" id="GO:0030170">
    <property type="term" value="F:pyridoxal phosphate binding"/>
    <property type="evidence" value="ECO:0007669"/>
    <property type="project" value="InterPro"/>
</dbReference>